<name>A0AAD6XP36_9AGAR</name>
<dbReference type="AlphaFoldDB" id="A0AAD6XP36"/>
<dbReference type="Proteomes" id="UP001222325">
    <property type="component" value="Unassembled WGS sequence"/>
</dbReference>
<evidence type="ECO:0008006" key="3">
    <source>
        <dbReference type="Google" id="ProtNLM"/>
    </source>
</evidence>
<sequence length="518" mass="56849">MSPLLQHLPYDVLQHIALLCAPPGLAPPTDLCSLLATCRALCDALNRTSSPHVYAAIFRLKYARNALPDSALARELVQRCCALRRCRDLDMSVPRLRQDLWTLLWLVIEEGPCAPLSEARFTKFLVELAQHHLSTEVRVPPQNDLQSLVIWLLCFGFTREDILSQSPELRNTLLALLRPFVSVSTPRSRFTSPLPSSHIALTATSPLPARLGPQFHDDDDITHYNTRVRVESLPPPTSAAIILTFALKEAVPMQIPYHIPATRAIAAAENRPGPTAEDYAVFQRAGTLLFSDVHATHPAATLPSGAPSYHCISDVLQLQLPARSPGTLTGVWEGALMISSCAPLGDAAAPQSPDFLCRTPMQCEFTEYFCRGPCRLPPLALPSASNVGTSPCERFPKDPELVENPASQMFKLGDDLRDYDLDDPTLDHILVGQTLPAHEEAWGSGGFNFAGRVQDDGLIVFTRQPDDDENPTPETWVFEGHLRYGTALVGTFRSSSSGNLCGIQGIFSMRKRAEAPPQ</sequence>
<dbReference type="EMBL" id="JARJCN010000018">
    <property type="protein sequence ID" value="KAJ7092490.1"/>
    <property type="molecule type" value="Genomic_DNA"/>
</dbReference>
<gene>
    <name evidence="1" type="ORF">B0H15DRAFT_176044</name>
</gene>
<proteinExistence type="predicted"/>
<evidence type="ECO:0000313" key="1">
    <source>
        <dbReference type="EMBL" id="KAJ7092490.1"/>
    </source>
</evidence>
<organism evidence="1 2">
    <name type="scientific">Mycena belliarum</name>
    <dbReference type="NCBI Taxonomy" id="1033014"/>
    <lineage>
        <taxon>Eukaryota</taxon>
        <taxon>Fungi</taxon>
        <taxon>Dikarya</taxon>
        <taxon>Basidiomycota</taxon>
        <taxon>Agaricomycotina</taxon>
        <taxon>Agaricomycetes</taxon>
        <taxon>Agaricomycetidae</taxon>
        <taxon>Agaricales</taxon>
        <taxon>Marasmiineae</taxon>
        <taxon>Mycenaceae</taxon>
        <taxon>Mycena</taxon>
    </lineage>
</organism>
<evidence type="ECO:0000313" key="2">
    <source>
        <dbReference type="Proteomes" id="UP001222325"/>
    </source>
</evidence>
<dbReference type="CDD" id="cd09917">
    <property type="entry name" value="F-box_SF"/>
    <property type="match status" value="1"/>
</dbReference>
<accession>A0AAD6XP36</accession>
<protein>
    <recommendedName>
        <fullName evidence="3">F-box domain-containing protein</fullName>
    </recommendedName>
</protein>
<comment type="caution">
    <text evidence="1">The sequence shown here is derived from an EMBL/GenBank/DDBJ whole genome shotgun (WGS) entry which is preliminary data.</text>
</comment>
<keyword evidence="2" id="KW-1185">Reference proteome</keyword>
<reference evidence="1" key="1">
    <citation type="submission" date="2023-03" db="EMBL/GenBank/DDBJ databases">
        <title>Massive genome expansion in bonnet fungi (Mycena s.s.) driven by repeated elements and novel gene families across ecological guilds.</title>
        <authorList>
            <consortium name="Lawrence Berkeley National Laboratory"/>
            <person name="Harder C.B."/>
            <person name="Miyauchi S."/>
            <person name="Viragh M."/>
            <person name="Kuo A."/>
            <person name="Thoen E."/>
            <person name="Andreopoulos B."/>
            <person name="Lu D."/>
            <person name="Skrede I."/>
            <person name="Drula E."/>
            <person name="Henrissat B."/>
            <person name="Morin E."/>
            <person name="Kohler A."/>
            <person name="Barry K."/>
            <person name="LaButti K."/>
            <person name="Morin E."/>
            <person name="Salamov A."/>
            <person name="Lipzen A."/>
            <person name="Mereny Z."/>
            <person name="Hegedus B."/>
            <person name="Baldrian P."/>
            <person name="Stursova M."/>
            <person name="Weitz H."/>
            <person name="Taylor A."/>
            <person name="Grigoriev I.V."/>
            <person name="Nagy L.G."/>
            <person name="Martin F."/>
            <person name="Kauserud H."/>
        </authorList>
    </citation>
    <scope>NUCLEOTIDE SEQUENCE</scope>
    <source>
        <strain evidence="1">CBHHK173m</strain>
    </source>
</reference>